<dbReference type="SUPFAM" id="SSF102588">
    <property type="entry name" value="LmbE-like"/>
    <property type="match status" value="1"/>
</dbReference>
<comment type="caution">
    <text evidence="1">The sequence shown here is derived from an EMBL/GenBank/DDBJ whole genome shotgun (WGS) entry which is preliminary data.</text>
</comment>
<name>A0A1G1SWU8_9BACT</name>
<evidence type="ECO:0008006" key="3">
    <source>
        <dbReference type="Google" id="ProtNLM"/>
    </source>
</evidence>
<gene>
    <name evidence="1" type="ORF">BEN47_17950</name>
</gene>
<accession>A0A1G1SWU8</accession>
<dbReference type="InterPro" id="IPR003737">
    <property type="entry name" value="GlcNAc_PI_deacetylase-related"/>
</dbReference>
<organism evidence="1 2">
    <name type="scientific">Hymenobacter lapidarius</name>
    <dbReference type="NCBI Taxonomy" id="1908237"/>
    <lineage>
        <taxon>Bacteria</taxon>
        <taxon>Pseudomonadati</taxon>
        <taxon>Bacteroidota</taxon>
        <taxon>Cytophagia</taxon>
        <taxon>Cytophagales</taxon>
        <taxon>Hymenobacteraceae</taxon>
        <taxon>Hymenobacter</taxon>
    </lineage>
</organism>
<sequence length="252" mass="26819">MSSETALPFSAYPVREAGFVASLGPTVVIAPHPDDEALGCGGLMALLHQTGTPVAAVLVSDGSMSHPNSALFSGPARQAVRETEFRHALTILGADATEPLLLGLPDSRVPVSEQEPGFMAAVAQLREFLECHQTATVVVPWRRDPHPDHRATSRLVQAALAGMAAAPRRLEYVVWAWERAAPADLPTNADKVTGFRLDIGAVAGQKQRAIAAHRSQVAPGIFTDDPGGFLLSAEMLAHFSIPYEVFFEALPS</sequence>
<evidence type="ECO:0000313" key="1">
    <source>
        <dbReference type="EMBL" id="OGX83106.1"/>
    </source>
</evidence>
<dbReference type="PANTHER" id="PTHR12993:SF29">
    <property type="entry name" value="BLR3841 PROTEIN"/>
    <property type="match status" value="1"/>
</dbReference>
<dbReference type="OrthoDB" id="9790023at2"/>
<dbReference type="STRING" id="1908237.BEN47_17950"/>
<dbReference type="InterPro" id="IPR024078">
    <property type="entry name" value="LmbE-like_dom_sf"/>
</dbReference>
<dbReference type="Gene3D" id="3.40.50.10320">
    <property type="entry name" value="LmbE-like"/>
    <property type="match status" value="1"/>
</dbReference>
<dbReference type="Pfam" id="PF02585">
    <property type="entry name" value="PIG-L"/>
    <property type="match status" value="1"/>
</dbReference>
<dbReference type="RefSeq" id="WP_070729628.1">
    <property type="nucleotide sequence ID" value="NZ_MDZB01000136.1"/>
</dbReference>
<dbReference type="Proteomes" id="UP000176294">
    <property type="component" value="Unassembled WGS sequence"/>
</dbReference>
<dbReference type="AlphaFoldDB" id="A0A1G1SWU8"/>
<protein>
    <recommendedName>
        <fullName evidence="3">GlcNAc-PI de-N-acetylase</fullName>
    </recommendedName>
</protein>
<dbReference type="EMBL" id="MDZB01000136">
    <property type="protein sequence ID" value="OGX83106.1"/>
    <property type="molecule type" value="Genomic_DNA"/>
</dbReference>
<dbReference type="GO" id="GO:0016811">
    <property type="term" value="F:hydrolase activity, acting on carbon-nitrogen (but not peptide) bonds, in linear amides"/>
    <property type="evidence" value="ECO:0007669"/>
    <property type="project" value="TreeGrafter"/>
</dbReference>
<proteinExistence type="predicted"/>
<keyword evidence="2" id="KW-1185">Reference proteome</keyword>
<reference evidence="1 2" key="1">
    <citation type="submission" date="2016-08" db="EMBL/GenBank/DDBJ databases">
        <title>Hymenobacter coccineus sp. nov., Hymenobacter lapidarius sp. nov. and Hymenobacter glacialis sp. nov., isolated from Antarctic soil.</title>
        <authorList>
            <person name="Sedlacek I."/>
            <person name="Kralova S."/>
            <person name="Kyrova K."/>
            <person name="Maslanova I."/>
            <person name="Stankova E."/>
            <person name="Vrbovska V."/>
            <person name="Nemec M."/>
            <person name="Bartak M."/>
            <person name="Svec P."/>
            <person name="Busse H.-J."/>
            <person name="Pantucek R."/>
        </authorList>
    </citation>
    <scope>NUCLEOTIDE SEQUENCE [LARGE SCALE GENOMIC DNA]</scope>
    <source>
        <strain evidence="1 2">CCM 8643</strain>
    </source>
</reference>
<dbReference type="PANTHER" id="PTHR12993">
    <property type="entry name" value="N-ACETYLGLUCOSAMINYL-PHOSPHATIDYLINOSITOL DE-N-ACETYLASE-RELATED"/>
    <property type="match status" value="1"/>
</dbReference>
<evidence type="ECO:0000313" key="2">
    <source>
        <dbReference type="Proteomes" id="UP000176294"/>
    </source>
</evidence>